<dbReference type="Proteomes" id="UP000323521">
    <property type="component" value="Chromosome"/>
</dbReference>
<sequence>MISKNVVNSTKPMTIGSYYFRMYQMISEQERLIGQKEALWKRQKILQHQIDHLDQEIQRFDRGLLAKRETLKQQNLKSYWPGRNR</sequence>
<evidence type="ECO:0000313" key="1">
    <source>
        <dbReference type="EMBL" id="ATW26951.1"/>
    </source>
</evidence>
<accession>A0A3G1KWY7</accession>
<dbReference type="AlphaFoldDB" id="A0A3G1KWY7"/>
<evidence type="ECO:0000313" key="2">
    <source>
        <dbReference type="Proteomes" id="UP000323521"/>
    </source>
</evidence>
<dbReference type="KEGG" id="fwa:DCMF_21260"/>
<proteinExistence type="predicted"/>
<keyword evidence="2" id="KW-1185">Reference proteome</keyword>
<dbReference type="EMBL" id="CP017634">
    <property type="protein sequence ID" value="ATW26951.1"/>
    <property type="molecule type" value="Genomic_DNA"/>
</dbReference>
<dbReference type="RefSeq" id="WP_148136282.1">
    <property type="nucleotide sequence ID" value="NZ_CP017634.1"/>
</dbReference>
<reference evidence="1 2" key="1">
    <citation type="submission" date="2016-10" db="EMBL/GenBank/DDBJ databases">
        <title>Complete Genome Sequence of Peptococcaceae strain DCMF.</title>
        <authorList>
            <person name="Edwards R.J."/>
            <person name="Holland S.I."/>
            <person name="Deshpande N.P."/>
            <person name="Wong Y.K."/>
            <person name="Ertan H."/>
            <person name="Manefield M."/>
            <person name="Russell T.L."/>
            <person name="Lee M.J."/>
        </authorList>
    </citation>
    <scope>NUCLEOTIDE SEQUENCE [LARGE SCALE GENOMIC DNA]</scope>
    <source>
        <strain evidence="1 2">DCMF</strain>
    </source>
</reference>
<protein>
    <submittedName>
        <fullName evidence="1">Uncharacterized protein</fullName>
    </submittedName>
</protein>
<gene>
    <name evidence="1" type="ORF">DCMF_21260</name>
</gene>
<name>A0A3G1KWY7_FORW1</name>
<organism evidence="1 2">
    <name type="scientific">Formimonas warabiya</name>
    <dbReference type="NCBI Taxonomy" id="1761012"/>
    <lineage>
        <taxon>Bacteria</taxon>
        <taxon>Bacillati</taxon>
        <taxon>Bacillota</taxon>
        <taxon>Clostridia</taxon>
        <taxon>Eubacteriales</taxon>
        <taxon>Peptococcaceae</taxon>
        <taxon>Candidatus Formimonas</taxon>
    </lineage>
</organism>